<dbReference type="PANTHER" id="PTHR11455:SF9">
    <property type="entry name" value="CRYPTOCHROME CIRCADIAN CLOCK 5 ISOFORM X1"/>
    <property type="match status" value="1"/>
</dbReference>
<comment type="similarity">
    <text evidence="1">Belongs to the DNA photolyase class-1 family.</text>
</comment>
<dbReference type="SUPFAM" id="SSF48173">
    <property type="entry name" value="Cryptochrome/photolyase FAD-binding domain"/>
    <property type="match status" value="1"/>
</dbReference>
<comment type="cofactor">
    <cofactor evidence="4">
        <name>FAD</name>
        <dbReference type="ChEBI" id="CHEBI:57692"/>
    </cofactor>
    <text evidence="4">Binds 1 FAD per subunit.</text>
</comment>
<evidence type="ECO:0000313" key="8">
    <source>
        <dbReference type="EMBL" id="CAE0631687.1"/>
    </source>
</evidence>
<dbReference type="GO" id="GO:0003904">
    <property type="term" value="F:deoxyribodipyrimidine photo-lyase activity"/>
    <property type="evidence" value="ECO:0007669"/>
    <property type="project" value="TreeGrafter"/>
</dbReference>
<dbReference type="FunFam" id="1.10.579.10:FF:000001">
    <property type="entry name" value="Cryptochrome 1"/>
    <property type="match status" value="1"/>
</dbReference>
<evidence type="ECO:0000256" key="6">
    <source>
        <dbReference type="SAM" id="MobiDB-lite"/>
    </source>
</evidence>
<gene>
    <name evidence="8" type="ORF">HAKA00212_LOCUS10392</name>
</gene>
<feature type="binding site" evidence="4">
    <location>
        <begin position="28"/>
        <end position="32"/>
    </location>
    <ligand>
        <name>FAD</name>
        <dbReference type="ChEBI" id="CHEBI:57692"/>
    </ligand>
</feature>
<dbReference type="GO" id="GO:0043153">
    <property type="term" value="P:entrainment of circadian clock by photoperiod"/>
    <property type="evidence" value="ECO:0007669"/>
    <property type="project" value="TreeGrafter"/>
</dbReference>
<proteinExistence type="inferred from homology"/>
<dbReference type="InterPro" id="IPR005101">
    <property type="entry name" value="Cryptochr/Photolyase_FAD-bd"/>
</dbReference>
<evidence type="ECO:0000259" key="7">
    <source>
        <dbReference type="Pfam" id="PF03441"/>
    </source>
</evidence>
<dbReference type="GO" id="GO:0032922">
    <property type="term" value="P:circadian regulation of gene expression"/>
    <property type="evidence" value="ECO:0007669"/>
    <property type="project" value="TreeGrafter"/>
</dbReference>
<feature type="domain" description="Cryptochrome/DNA photolyase FAD-binding" evidence="7">
    <location>
        <begin position="68"/>
        <end position="269"/>
    </location>
</feature>
<dbReference type="AlphaFoldDB" id="A0A6S9LDJ6"/>
<name>A0A6S9LDJ6_HETAK</name>
<dbReference type="Pfam" id="PF03441">
    <property type="entry name" value="FAD_binding_7"/>
    <property type="match status" value="1"/>
</dbReference>
<dbReference type="PANTHER" id="PTHR11455">
    <property type="entry name" value="CRYPTOCHROME"/>
    <property type="match status" value="1"/>
</dbReference>
<dbReference type="Gene3D" id="1.25.40.80">
    <property type="match status" value="1"/>
</dbReference>
<keyword evidence="3 4" id="KW-0274">FAD</keyword>
<accession>A0A6S9LDJ6</accession>
<sequence length="369" mass="40894">MERCLNRRAWVAGFEKPKTSPNSLEPSTTVLSPYLKFGCLSPRLFYHRVQEIYDAFPKHASPPVSLHGQLLWREFFYLCGYTVPNFGKMEGNPICKQVPWAEGPEAEARLAAWAGARTGYPWIDAAMTQLRQEGWLHHLARHAVACFLTRGDLWVSWERGAAVFDRLLLDADWSLNSANWMWLSCSSFFYQYFRCYSPVAFGKKTDPDGEYIKKYLPQLRNFPKKYIYEPWLAPKSMQESCGCVIGVDYPEPIVDHSIISKENMAKMKQAYANQPGSAEGGSASLPLSGRGAITGEAAAAGESRSGAKKRPGKKTTAKEEQKMDSASSGTAGKKKVKGGPAIAGTSKKKQKTLLEGGFGKQHGMDGDGK</sequence>
<dbReference type="GO" id="GO:0005634">
    <property type="term" value="C:nucleus"/>
    <property type="evidence" value="ECO:0007669"/>
    <property type="project" value="TreeGrafter"/>
</dbReference>
<feature type="binding site" evidence="4">
    <location>
        <begin position="69"/>
        <end position="76"/>
    </location>
    <ligand>
        <name>FAD</name>
        <dbReference type="ChEBI" id="CHEBI:57692"/>
    </ligand>
</feature>
<evidence type="ECO:0000256" key="2">
    <source>
        <dbReference type="ARBA" id="ARBA00022630"/>
    </source>
</evidence>
<evidence type="ECO:0000256" key="3">
    <source>
        <dbReference type="ARBA" id="ARBA00022827"/>
    </source>
</evidence>
<feature type="region of interest" description="Disordered" evidence="6">
    <location>
        <begin position="296"/>
        <end position="369"/>
    </location>
</feature>
<dbReference type="InterPro" id="IPR036134">
    <property type="entry name" value="Crypto/Photolyase_FAD-like_sf"/>
</dbReference>
<organism evidence="8">
    <name type="scientific">Heterosigma akashiwo</name>
    <name type="common">Chromophytic alga</name>
    <name type="synonym">Heterosigma carterae</name>
    <dbReference type="NCBI Taxonomy" id="2829"/>
    <lineage>
        <taxon>Eukaryota</taxon>
        <taxon>Sar</taxon>
        <taxon>Stramenopiles</taxon>
        <taxon>Ochrophyta</taxon>
        <taxon>Raphidophyceae</taxon>
        <taxon>Chattonellales</taxon>
        <taxon>Chattonellaceae</taxon>
        <taxon>Heterosigma</taxon>
    </lineage>
</organism>
<feature type="binding site" evidence="4">
    <location>
        <begin position="170"/>
        <end position="172"/>
    </location>
    <ligand>
        <name>FAD</name>
        <dbReference type="ChEBI" id="CHEBI:57692"/>
    </ligand>
</feature>
<feature type="site" description="Electron transfer via tryptophanyl radical" evidence="5">
    <location>
        <position position="180"/>
    </location>
</feature>
<evidence type="ECO:0000256" key="5">
    <source>
        <dbReference type="PIRSR" id="PIRSR602081-2"/>
    </source>
</evidence>
<dbReference type="Gene3D" id="1.10.579.10">
    <property type="entry name" value="DNA Cyclobutane Dipyrimidine Photolyase, subunit A, domain 3"/>
    <property type="match status" value="1"/>
</dbReference>
<feature type="region of interest" description="Disordered" evidence="6">
    <location>
        <begin position="270"/>
        <end position="289"/>
    </location>
</feature>
<keyword evidence="2 4" id="KW-0285">Flavoprotein</keyword>
<feature type="compositionally biased region" description="Basic residues" evidence="6">
    <location>
        <begin position="306"/>
        <end position="315"/>
    </location>
</feature>
<evidence type="ECO:0000256" key="4">
    <source>
        <dbReference type="PIRSR" id="PIRSR602081-1"/>
    </source>
</evidence>
<protein>
    <recommendedName>
        <fullName evidence="7">Cryptochrome/DNA photolyase FAD-binding domain-containing protein</fullName>
    </recommendedName>
</protein>
<dbReference type="InterPro" id="IPR002081">
    <property type="entry name" value="Cryptochrome/DNA_photolyase_1"/>
</dbReference>
<dbReference type="GO" id="GO:0071949">
    <property type="term" value="F:FAD binding"/>
    <property type="evidence" value="ECO:0007669"/>
    <property type="project" value="TreeGrafter"/>
</dbReference>
<feature type="site" description="Electron transfer via tryptophanyl radical" evidence="5">
    <location>
        <position position="157"/>
    </location>
</feature>
<dbReference type="EMBL" id="HBIU01022322">
    <property type="protein sequence ID" value="CAE0631687.1"/>
    <property type="molecule type" value="Transcribed_RNA"/>
</dbReference>
<evidence type="ECO:0000256" key="1">
    <source>
        <dbReference type="ARBA" id="ARBA00005862"/>
    </source>
</evidence>
<dbReference type="GO" id="GO:0005737">
    <property type="term" value="C:cytoplasm"/>
    <property type="evidence" value="ECO:0007669"/>
    <property type="project" value="TreeGrafter"/>
</dbReference>
<reference evidence="8" key="1">
    <citation type="submission" date="2021-01" db="EMBL/GenBank/DDBJ databases">
        <authorList>
            <person name="Corre E."/>
            <person name="Pelletier E."/>
            <person name="Niang G."/>
            <person name="Scheremetjew M."/>
            <person name="Finn R."/>
            <person name="Kale V."/>
            <person name="Holt S."/>
            <person name="Cochrane G."/>
            <person name="Meng A."/>
            <person name="Brown T."/>
            <person name="Cohen L."/>
        </authorList>
    </citation>
    <scope>NUCLEOTIDE SEQUENCE</scope>
    <source>
        <strain evidence="8">CCMP3107</strain>
    </source>
</reference>
<feature type="site" description="Electron transfer via tryptophanyl radical" evidence="5">
    <location>
        <position position="100"/>
    </location>
</feature>
<dbReference type="GO" id="GO:0003677">
    <property type="term" value="F:DNA binding"/>
    <property type="evidence" value="ECO:0007669"/>
    <property type="project" value="TreeGrafter"/>
</dbReference>